<dbReference type="AlphaFoldDB" id="A0A918FXH3"/>
<accession>A0A918FXH3</accession>
<evidence type="ECO:0000313" key="2">
    <source>
        <dbReference type="EMBL" id="GGR92798.1"/>
    </source>
</evidence>
<dbReference type="Proteomes" id="UP000606194">
    <property type="component" value="Unassembled WGS sequence"/>
</dbReference>
<reference evidence="2" key="1">
    <citation type="journal article" date="2014" name="Int. J. Syst. Evol. Microbiol.">
        <title>Complete genome sequence of Corynebacterium casei LMG S-19264T (=DSM 44701T), isolated from a smear-ripened cheese.</title>
        <authorList>
            <consortium name="US DOE Joint Genome Institute (JGI-PGF)"/>
            <person name="Walter F."/>
            <person name="Albersmeier A."/>
            <person name="Kalinowski J."/>
            <person name="Ruckert C."/>
        </authorList>
    </citation>
    <scope>NUCLEOTIDE SEQUENCE</scope>
    <source>
        <strain evidence="2">JCM 4386</strain>
    </source>
</reference>
<sequence>MVLVAVFGVALLIAVLLSGLAARTVLSTSLLFLAGGALVSDGFLGLIHITPDR</sequence>
<protein>
    <submittedName>
        <fullName evidence="2">Uncharacterized protein</fullName>
    </submittedName>
</protein>
<keyword evidence="3" id="KW-1185">Reference proteome</keyword>
<dbReference type="EMBL" id="BMTL01000013">
    <property type="protein sequence ID" value="GGR92798.1"/>
    <property type="molecule type" value="Genomic_DNA"/>
</dbReference>
<proteinExistence type="predicted"/>
<keyword evidence="1" id="KW-0472">Membrane</keyword>
<evidence type="ECO:0000313" key="3">
    <source>
        <dbReference type="Proteomes" id="UP000606194"/>
    </source>
</evidence>
<keyword evidence="1" id="KW-0812">Transmembrane</keyword>
<comment type="caution">
    <text evidence="2">The sequence shown here is derived from an EMBL/GenBank/DDBJ whole genome shotgun (WGS) entry which is preliminary data.</text>
</comment>
<organism evidence="2 3">
    <name type="scientific">Streptomyces humidus</name>
    <dbReference type="NCBI Taxonomy" id="52259"/>
    <lineage>
        <taxon>Bacteria</taxon>
        <taxon>Bacillati</taxon>
        <taxon>Actinomycetota</taxon>
        <taxon>Actinomycetes</taxon>
        <taxon>Kitasatosporales</taxon>
        <taxon>Streptomycetaceae</taxon>
        <taxon>Streptomyces</taxon>
    </lineage>
</organism>
<evidence type="ECO:0000256" key="1">
    <source>
        <dbReference type="SAM" id="Phobius"/>
    </source>
</evidence>
<keyword evidence="1" id="KW-1133">Transmembrane helix</keyword>
<feature type="transmembrane region" description="Helical" evidence="1">
    <location>
        <begin position="31"/>
        <end position="49"/>
    </location>
</feature>
<gene>
    <name evidence="2" type="ORF">GCM10010269_34760</name>
</gene>
<reference evidence="2" key="2">
    <citation type="submission" date="2020-09" db="EMBL/GenBank/DDBJ databases">
        <authorList>
            <person name="Sun Q."/>
            <person name="Ohkuma M."/>
        </authorList>
    </citation>
    <scope>NUCLEOTIDE SEQUENCE</scope>
    <source>
        <strain evidence="2">JCM 4386</strain>
    </source>
</reference>
<name>A0A918FXH3_9ACTN</name>